<evidence type="ECO:0000313" key="3">
    <source>
        <dbReference type="Proteomes" id="UP000178082"/>
    </source>
</evidence>
<gene>
    <name evidence="2" type="ORF">A3G31_03540</name>
</gene>
<dbReference type="Gene3D" id="3.40.50.150">
    <property type="entry name" value="Vaccinia Virus protein VP39"/>
    <property type="match status" value="1"/>
</dbReference>
<comment type="caution">
    <text evidence="2">The sequence shown here is derived from an EMBL/GenBank/DDBJ whole genome shotgun (WGS) entry which is preliminary data.</text>
</comment>
<dbReference type="AlphaFoldDB" id="A0A1F7SDI7"/>
<name>A0A1F7SDI7_9BACT</name>
<sequence length="88" mass="9631">MISDSIHQRPPFLPGGGSDSDVAISNPPFSPSIFSLILLLQTKDGDARSRGEMTQWMSAAGFKDIQYKILEKRSGSFRNTGFLAGVKR</sequence>
<feature type="region of interest" description="Disordered" evidence="1">
    <location>
        <begin position="1"/>
        <end position="24"/>
    </location>
</feature>
<accession>A0A1F7SDI7</accession>
<reference evidence="2 3" key="1">
    <citation type="journal article" date="2016" name="Nat. Commun.">
        <title>Thousands of microbial genomes shed light on interconnected biogeochemical processes in an aquifer system.</title>
        <authorList>
            <person name="Anantharaman K."/>
            <person name="Brown C.T."/>
            <person name="Hug L.A."/>
            <person name="Sharon I."/>
            <person name="Castelle C.J."/>
            <person name="Probst A.J."/>
            <person name="Thomas B.C."/>
            <person name="Singh A."/>
            <person name="Wilkins M.J."/>
            <person name="Karaoz U."/>
            <person name="Brodie E.L."/>
            <person name="Williams K.H."/>
            <person name="Hubbard S.S."/>
            <person name="Banfield J.F."/>
        </authorList>
    </citation>
    <scope>NUCLEOTIDE SEQUENCE [LARGE SCALE GENOMIC DNA]</scope>
</reference>
<organism evidence="2 3">
    <name type="scientific">Candidatus Schekmanbacteria bacterium RIFCSPLOWO2_12_FULL_38_15</name>
    <dbReference type="NCBI Taxonomy" id="1817883"/>
    <lineage>
        <taxon>Bacteria</taxon>
        <taxon>Candidatus Schekmaniibacteriota</taxon>
    </lineage>
</organism>
<dbReference type="EMBL" id="MGDI01000044">
    <property type="protein sequence ID" value="OGL51318.1"/>
    <property type="molecule type" value="Genomic_DNA"/>
</dbReference>
<dbReference type="InterPro" id="IPR029063">
    <property type="entry name" value="SAM-dependent_MTases_sf"/>
</dbReference>
<protein>
    <submittedName>
        <fullName evidence="2">Uncharacterized protein</fullName>
    </submittedName>
</protein>
<evidence type="ECO:0000313" key="2">
    <source>
        <dbReference type="EMBL" id="OGL51318.1"/>
    </source>
</evidence>
<proteinExistence type="predicted"/>
<evidence type="ECO:0000256" key="1">
    <source>
        <dbReference type="SAM" id="MobiDB-lite"/>
    </source>
</evidence>
<dbReference type="Proteomes" id="UP000178082">
    <property type="component" value="Unassembled WGS sequence"/>
</dbReference>